<dbReference type="Pfam" id="PF14525">
    <property type="entry name" value="AraC_binding_2"/>
    <property type="match status" value="1"/>
</dbReference>
<dbReference type="InterPro" id="IPR009057">
    <property type="entry name" value="Homeodomain-like_sf"/>
</dbReference>
<evidence type="ECO:0000259" key="4">
    <source>
        <dbReference type="PROSITE" id="PS01124"/>
    </source>
</evidence>
<protein>
    <recommendedName>
        <fullName evidence="4">HTH araC/xylS-type domain-containing protein</fullName>
    </recommendedName>
</protein>
<reference evidence="7 8" key="1">
    <citation type="journal article" date="2018" name="Nat. Biotechnol.">
        <title>A standardized bacterial taxonomy based on genome phylogeny substantially revises the tree of life.</title>
        <authorList>
            <person name="Parks D.H."/>
            <person name="Chuvochina M."/>
            <person name="Waite D.W."/>
            <person name="Rinke C."/>
            <person name="Skarshewski A."/>
            <person name="Chaumeil P.A."/>
            <person name="Hugenholtz P."/>
        </authorList>
    </citation>
    <scope>NUCLEOTIDE SEQUENCE [LARGE SCALE GENOMIC DNA]</scope>
    <source>
        <strain evidence="5">UBA8707</strain>
        <strain evidence="6">UBA9881</strain>
    </source>
</reference>
<dbReference type="AlphaFoldDB" id="A0A358HZA6"/>
<dbReference type="PROSITE" id="PS01124">
    <property type="entry name" value="HTH_ARAC_FAMILY_2"/>
    <property type="match status" value="1"/>
</dbReference>
<keyword evidence="3" id="KW-0804">Transcription</keyword>
<gene>
    <name evidence="5" type="ORF">DEF21_21765</name>
    <name evidence="6" type="ORF">DHR80_03430</name>
</gene>
<evidence type="ECO:0000313" key="6">
    <source>
        <dbReference type="EMBL" id="HCW66264.1"/>
    </source>
</evidence>
<dbReference type="EMBL" id="DPOP01000033">
    <property type="protein sequence ID" value="HCW66264.1"/>
    <property type="molecule type" value="Genomic_DNA"/>
</dbReference>
<keyword evidence="1" id="KW-0805">Transcription regulation</keyword>
<evidence type="ECO:0000256" key="2">
    <source>
        <dbReference type="ARBA" id="ARBA00023125"/>
    </source>
</evidence>
<dbReference type="InterPro" id="IPR018060">
    <property type="entry name" value="HTH_AraC"/>
</dbReference>
<proteinExistence type="predicted"/>
<dbReference type="GO" id="GO:0043565">
    <property type="term" value="F:sequence-specific DNA binding"/>
    <property type="evidence" value="ECO:0007669"/>
    <property type="project" value="InterPro"/>
</dbReference>
<dbReference type="PANTHER" id="PTHR46796:SF12">
    <property type="entry name" value="HTH-TYPE DNA-BINDING TRANSCRIPTIONAL ACTIVATOR EUTR"/>
    <property type="match status" value="1"/>
</dbReference>
<dbReference type="Proteomes" id="UP000264753">
    <property type="component" value="Unassembled WGS sequence"/>
</dbReference>
<dbReference type="Pfam" id="PF12833">
    <property type="entry name" value="HTH_18"/>
    <property type="match status" value="1"/>
</dbReference>
<dbReference type="InterPro" id="IPR035418">
    <property type="entry name" value="AraC-bd_2"/>
</dbReference>
<dbReference type="Proteomes" id="UP000264179">
    <property type="component" value="Unassembled WGS sequence"/>
</dbReference>
<dbReference type="EMBL" id="DOOG01000171">
    <property type="protein sequence ID" value="HBV00511.1"/>
    <property type="molecule type" value="Genomic_DNA"/>
</dbReference>
<organism evidence="5 8">
    <name type="scientific">Thalassospira lucentensis</name>
    <dbReference type="NCBI Taxonomy" id="168935"/>
    <lineage>
        <taxon>Bacteria</taxon>
        <taxon>Pseudomonadati</taxon>
        <taxon>Pseudomonadota</taxon>
        <taxon>Alphaproteobacteria</taxon>
        <taxon>Rhodospirillales</taxon>
        <taxon>Thalassospiraceae</taxon>
        <taxon>Thalassospira</taxon>
    </lineage>
</organism>
<dbReference type="SMART" id="SM00342">
    <property type="entry name" value="HTH_ARAC"/>
    <property type="match status" value="1"/>
</dbReference>
<sequence length="348" mass="38314">MTSNASTGSTLWGRSVFSGETTVSYLLNHQVFASQDLHQARDVLSHLNSIDALDVIGTNRDVDVAIHFAELAGIGLIYASFGTGRIHIKTPSIDEEDLFFMFVTGGSAQVRHGKHEYNISPDLGLIRNMRVPLSATEDNFSTLGTQLSLSVLRAHAQALTGQDVIRGDLVFDPELDLKRPETQHVRDTLQYVTNALDGPLTQFDSPHIRSELRDMLLTSILMLLPNSYSDVLNGRPAPMAMPHYVKRARDYIHAHAAQSVGLQELVAYSGCSYRTLQSAFGEAFGMAPMAYARIVRLTGAHNDLLTAQQGDTVATVARKWGFGHVGRFSGMYARQFGVVPSETLRRRL</sequence>
<evidence type="ECO:0000313" key="5">
    <source>
        <dbReference type="EMBL" id="HBV00511.1"/>
    </source>
</evidence>
<dbReference type="SUPFAM" id="SSF46689">
    <property type="entry name" value="Homeodomain-like"/>
    <property type="match status" value="1"/>
</dbReference>
<dbReference type="InterPro" id="IPR050204">
    <property type="entry name" value="AraC_XylS_family_regulators"/>
</dbReference>
<evidence type="ECO:0000313" key="7">
    <source>
        <dbReference type="Proteomes" id="UP000264179"/>
    </source>
</evidence>
<comment type="caution">
    <text evidence="5">The sequence shown here is derived from an EMBL/GenBank/DDBJ whole genome shotgun (WGS) entry which is preliminary data.</text>
</comment>
<keyword evidence="2" id="KW-0238">DNA-binding</keyword>
<dbReference type="GO" id="GO:0003700">
    <property type="term" value="F:DNA-binding transcription factor activity"/>
    <property type="evidence" value="ECO:0007669"/>
    <property type="project" value="InterPro"/>
</dbReference>
<evidence type="ECO:0000256" key="1">
    <source>
        <dbReference type="ARBA" id="ARBA00023015"/>
    </source>
</evidence>
<evidence type="ECO:0000313" key="8">
    <source>
        <dbReference type="Proteomes" id="UP000264753"/>
    </source>
</evidence>
<evidence type="ECO:0000256" key="3">
    <source>
        <dbReference type="ARBA" id="ARBA00023163"/>
    </source>
</evidence>
<dbReference type="Gene3D" id="1.10.10.60">
    <property type="entry name" value="Homeodomain-like"/>
    <property type="match status" value="1"/>
</dbReference>
<accession>A0A358HZA6</accession>
<dbReference type="PANTHER" id="PTHR46796">
    <property type="entry name" value="HTH-TYPE TRANSCRIPTIONAL ACTIVATOR RHAS-RELATED"/>
    <property type="match status" value="1"/>
</dbReference>
<name>A0A358HZA6_9PROT</name>
<feature type="domain" description="HTH araC/xylS-type" evidence="4">
    <location>
        <begin position="246"/>
        <end position="346"/>
    </location>
</feature>